<dbReference type="Proteomes" id="UP000215902">
    <property type="component" value="Unassembled WGS sequence"/>
</dbReference>
<evidence type="ECO:0000256" key="5">
    <source>
        <dbReference type="ARBA" id="ARBA00022536"/>
    </source>
</evidence>
<proteinExistence type="inferred from homology"/>
<name>A0A267H271_9PLAT</name>
<feature type="region of interest" description="Disordered" evidence="12">
    <location>
        <begin position="151"/>
        <end position="250"/>
    </location>
</feature>
<feature type="disulfide bond" evidence="11">
    <location>
        <begin position="590"/>
        <end position="599"/>
    </location>
</feature>
<comment type="subcellular location">
    <subcellularLocation>
        <location evidence="2">Cell membrane</location>
    </subcellularLocation>
    <subcellularLocation>
        <location evidence="1">Membrane</location>
        <topology evidence="1">Single-pass membrane protein</topology>
    </subcellularLocation>
</comment>
<keyword evidence="6 13" id="KW-0812">Transmembrane</keyword>
<feature type="disulfide bond" evidence="11">
    <location>
        <begin position="573"/>
        <end position="583"/>
    </location>
</feature>
<dbReference type="Pfam" id="PF15636">
    <property type="entry name" value="Tox-GHH"/>
    <property type="match status" value="1"/>
</dbReference>
<evidence type="ECO:0000256" key="6">
    <source>
        <dbReference type="ARBA" id="ARBA00022692"/>
    </source>
</evidence>
<feature type="transmembrane region" description="Helical" evidence="13">
    <location>
        <begin position="393"/>
        <end position="414"/>
    </location>
</feature>
<feature type="compositionally biased region" description="Low complexity" evidence="12">
    <location>
        <begin position="342"/>
        <end position="363"/>
    </location>
</feature>
<feature type="domain" description="EGF-like" evidence="14">
    <location>
        <begin position="812"/>
        <end position="851"/>
    </location>
</feature>
<dbReference type="PANTHER" id="PTHR11219">
    <property type="entry name" value="TENEURIN AND N-ACETYLGLUCOSAMINE-1-PHOSPHODIESTER ALPHA-N-ACETYLGLUCOSAMINIDASE"/>
    <property type="match status" value="1"/>
</dbReference>
<evidence type="ECO:0000256" key="3">
    <source>
        <dbReference type="ARBA" id="ARBA00009385"/>
    </source>
</evidence>
<keyword evidence="4" id="KW-1003">Cell membrane</keyword>
<dbReference type="CDD" id="cd00054">
    <property type="entry name" value="EGF_CA"/>
    <property type="match status" value="1"/>
</dbReference>
<comment type="caution">
    <text evidence="15">The sequence shown here is derived from an EMBL/GenBank/DDBJ whole genome shotgun (WGS) entry which is preliminary data.</text>
</comment>
<dbReference type="InterPro" id="IPR056822">
    <property type="entry name" value="TEN_NHL"/>
</dbReference>
<dbReference type="STRING" id="282301.A0A267H271"/>
<feature type="domain" description="EGF-like" evidence="14">
    <location>
        <begin position="665"/>
        <end position="698"/>
    </location>
</feature>
<dbReference type="Pfam" id="PF24329">
    <property type="entry name" value="FN-plug_TEN1-4"/>
    <property type="match status" value="1"/>
</dbReference>
<feature type="compositionally biased region" description="Low complexity" evidence="12">
    <location>
        <begin position="10"/>
        <end position="19"/>
    </location>
</feature>
<evidence type="ECO:0000256" key="13">
    <source>
        <dbReference type="SAM" id="Phobius"/>
    </source>
</evidence>
<comment type="caution">
    <text evidence="11">Lacks conserved residue(s) required for the propagation of feature annotation.</text>
</comment>
<evidence type="ECO:0000256" key="2">
    <source>
        <dbReference type="ARBA" id="ARBA00004236"/>
    </source>
</evidence>
<dbReference type="SMART" id="SM00181">
    <property type="entry name" value="EGF"/>
    <property type="match status" value="7"/>
</dbReference>
<dbReference type="InterPro" id="IPR011042">
    <property type="entry name" value="6-blade_b-propeller_TolB-like"/>
</dbReference>
<dbReference type="InterPro" id="IPR000742">
    <property type="entry name" value="EGF"/>
</dbReference>
<evidence type="ECO:0000256" key="9">
    <source>
        <dbReference type="ARBA" id="ARBA00023136"/>
    </source>
</evidence>
<dbReference type="Pfam" id="PF23093">
    <property type="entry name" value="GBD_Tenm3"/>
    <property type="match status" value="1"/>
</dbReference>
<feature type="disulfide bond" evidence="11">
    <location>
        <begin position="820"/>
        <end position="837"/>
    </location>
</feature>
<evidence type="ECO:0000313" key="15">
    <source>
        <dbReference type="EMBL" id="PAA92400.1"/>
    </source>
</evidence>
<dbReference type="OrthoDB" id="442731at2759"/>
<keyword evidence="16" id="KW-1185">Reference proteome</keyword>
<keyword evidence="5 11" id="KW-0245">EGF-like domain</keyword>
<evidence type="ECO:0000256" key="12">
    <source>
        <dbReference type="SAM" id="MobiDB-lite"/>
    </source>
</evidence>
<keyword evidence="7" id="KW-0677">Repeat</keyword>
<feature type="domain" description="EGF-like" evidence="14">
    <location>
        <begin position="740"/>
        <end position="775"/>
    </location>
</feature>
<dbReference type="EMBL" id="NIVC01000052">
    <property type="protein sequence ID" value="PAA92400.1"/>
    <property type="molecule type" value="Genomic_DNA"/>
</dbReference>
<feature type="disulfide bond" evidence="11">
    <location>
        <begin position="816"/>
        <end position="826"/>
    </location>
</feature>
<dbReference type="Pfam" id="PF25024">
    <property type="entry name" value="EGF_TEN"/>
    <property type="match status" value="1"/>
</dbReference>
<accession>A0A267H271</accession>
<dbReference type="GO" id="GO:0005886">
    <property type="term" value="C:plasma membrane"/>
    <property type="evidence" value="ECO:0007669"/>
    <property type="project" value="UniProtKB-SubCell"/>
</dbReference>
<feature type="disulfide bond" evidence="11">
    <location>
        <begin position="765"/>
        <end position="774"/>
    </location>
</feature>
<dbReference type="InterPro" id="IPR057627">
    <property type="entry name" value="FN-plug_TEN1-4"/>
</dbReference>
<feature type="compositionally biased region" description="Polar residues" evidence="12">
    <location>
        <begin position="151"/>
        <end position="161"/>
    </location>
</feature>
<dbReference type="Gene3D" id="2.10.25.10">
    <property type="entry name" value="Laminin"/>
    <property type="match status" value="6"/>
</dbReference>
<feature type="region of interest" description="Disordered" evidence="12">
    <location>
        <begin position="1"/>
        <end position="114"/>
    </location>
</feature>
<organism evidence="15 16">
    <name type="scientific">Macrostomum lignano</name>
    <dbReference type="NCBI Taxonomy" id="282301"/>
    <lineage>
        <taxon>Eukaryota</taxon>
        <taxon>Metazoa</taxon>
        <taxon>Spiralia</taxon>
        <taxon>Lophotrochozoa</taxon>
        <taxon>Platyhelminthes</taxon>
        <taxon>Rhabditophora</taxon>
        <taxon>Macrostomorpha</taxon>
        <taxon>Macrostomida</taxon>
        <taxon>Macrostomidae</taxon>
        <taxon>Macrostomum</taxon>
    </lineage>
</organism>
<dbReference type="InterPro" id="IPR056820">
    <property type="entry name" value="TEN_TTR-like"/>
</dbReference>
<dbReference type="Pfam" id="PF25021">
    <property type="entry name" value="TEN_NHL"/>
    <property type="match status" value="1"/>
</dbReference>
<dbReference type="InterPro" id="IPR051216">
    <property type="entry name" value="Teneurin"/>
</dbReference>
<evidence type="ECO:0000256" key="4">
    <source>
        <dbReference type="ARBA" id="ARBA00022475"/>
    </source>
</evidence>
<sequence length="2954" mass="319562">MTTDKVRLKQLQQQQQQLQYRHPGGFGTLPIQHYHQQQQQQQQQPQFRQFQHPDSDVERRRRPSSLIADGAGNIAEADDDEDSEEEGDCPERRPFMLPESNSSTAAAGAAVRDRGAPMSVGRLYAAPPPVTAAAGGGIGVQQQLTLDSGVESGNLSMTQRGSPAGGLGYRELAASGSGSADSNSPQQQQQQQQQQQLLQFTSTGQRGAKHPLPPPPHPQHSGVAFPIPPPPSEPPPCTPRNSALVGSGNGNSHYAESGSLFGQGFYGQTVGDTFYLPPGQLPPYHGTGGVVNNNTTSLMRHHPQLLDGMLLSCGGPDSRQGVYDTAGSLENRGKPLSPTVPGPSSSGHQQHSSGPDGGDSSAASKMLMYHPQYGSGSSTKKCHRKRLHCSSRCSIAVLCLFVLILLPAVIYFIFRTVKLERQVSENFAQNTSLFGLFNPNSPPVPIRDGEVYRAVLGPSAYWSGQLDCSRSFYLVLNVSLPPLQVAGLYLRRNSLPTVVQYDFFHRLVNLRRRTRKIAKRETQPQQPPLNQQSVIRFLTPGIWYVSLINDQPEPMVADISAELTLRDFQLPNCLNQCSNRGQCTDGRCSCLVGFKGPDCSIPDEVEICSGNGYFDRGRCHCHAQWKGAECEVAWSECLDPLCSGNGRCEAGSCRCFEGFSGDRCQNLSCGPSNCHGRGVCGPDGHCRCFAGWRGADCQTPAASANEANERCPADSDTAVRLCSGRGRIVGGRCECDRGFSGDSCEFETCLVTCQHGDCVNGSCRCHPGWSGVRCQLRSCGVGGTSGDSCSGHGVCVNGTCACDKGWNGPRCSLDGCPQSCSNNGNCELDPSTGDWRCVCVGLNLWHGDACQYPVEQQCSDSADNDNDGLVDCNDPDCCNQPVCSRAESCSPGAYPQQVLLSEPSLPYVSSFERRVRFLIGKESVQLYSSMYFEPRFISVVTGTLVFRDSTPALACRVWDGQNALIGNTLSRPDGSFYLVVVGGRSLSLNIARVMASGQTLTREIRLHVPANSFLHMGRILLSTAGSLAPAGSAYPQLYPTAAPSSLHASLDSASAQPRCRHNYALLQPRLLFGGAPGLESLSGNGGINTATVQLERGTLRVRVPLPGAPLSLVYISSRAIGYQTGMPIQLTGAEVPPGLAEVVCYVSVGGSMLRRRFEAGPNLTYHFEWDRLDAFSRPFTGLVEAKISVGYKYTGCSRVVWEHRAVLVSGMELAPAQLGQWSLDRVHAYDYNKGVLHRGDGATEYLSQRPWTSSTVAGTGARRDPLTCPIPADSSSSPQPACQRSLQSPVALAAAPDGSLIIGDGRYLRILQWLSGSDSDSEAGGRRSDQLKTLAELPTGFETATYHLACDASRSHGSLAVYISDPTSRQLWLVLQRRPERPRRILLAGSGEPCYADDADDCGDGGPAASARLSSPKGVAVDRRGVVYFADGASIRRLVPTTSNSAVEDGAIVETVAGHRRGGFAANDEPPLPCGRVTIRARDLRLRWPTSLAYNQVDDCVYFIEDRSVLRLTADGFAHIVAGRPPHCSATVAKADSQRPLARDDILRRPRAIAFSALGELLIAETVDNGDGGSSGSVRVLRADGRLHRLTGHQPASGSFKSVSALAVSPLGEVFLADPASWLVSRMFYELPRPSPIDGSFQVLSADGSELFTFSKDGKHLSTWDPLTGLSLFNFSHSYDNRLTSPVQAVESSEGRFELASGYPYSSARLLRPGGSQLAELGYANSGQLVSLTSGWRFEYDNRWWPVEAAESPQDKSVRGCLTGVRDPAGRVWRFDYQRPSGRLAAVAGPDGLLARLRNDILTDEWESAARARSSFEGGDGGAGIAVGAAHGAEGALRLWRLDQPLRSMSVAPDGSYKAALSCPGCHIETRRQTVALPDRGPRLLTTERVLRLAGPNATHRLAWIYRSGGRRQSASLIGRSLTINGRSVISVAFDRNNLTEIYSVSDNGTQSESDQQQLFSITYNRDGNPISIVPNQRICLYRPVRFDYTSRGRIALMQWADKPRTASESNIERGTYQWQYDSLGRLVSEIRQFSDSEAANELAVYRYSYSDNSTTLPNTVTDPLGNLHTFHLNANGNFGGVTSPEGVRQSVLSQSIVGGTRLHYRPWQSGRAALFDFDSAETLTTLAYPSRQRLLANSFLAGELPRRLALSVHGLTRTEFSYHPDTKLLYRAAVTDQLAETSVRQQFNYRGGCLASESVELVGGLASTAESGLAPVHHRYTLDAELRLVSIETVVGGSGGSIAARTVVNTTLDPVRGHVTGQLDIRFQYEVSRMKHTITLQDGRAMRRFHFDSMGRLVENTLHFASGPGSGFDARAFVLSLHSCSLGRPERLVYGLANEAQVSLEYAKDRLGRPVQLTQAQRGQVTSRQRIIYRGDGRIAARSIESPPPAAAEWLNYTYDSRGLPTSVGSVGLGFDADGFLSWRRNRKLPGHTEHFRFNAKGQLLRADCVADGGTQVYSLHYLYDSRDRLVARLDLLDRSRDFQLMYADPASPWRVSHAFFPHGNRLATFVYENRTGQLVAMETNGERAYIVCDHLGSPLALLDSRGIALNQLSYSHTGLLTVSKQTAQLPFGYRGGIHDPDAQLVLLPPGQRVYDPLTGQWAAPDYSGLARRLHAGLGDSPLGLTNLDGLTFDHLAGEADAAYDSLAVSRPNFWLANFNVRPEASTATIVSAMDSTAGSSLTSPLAGLRDSPTSVLSSALADSLAAFQRLSMIEKIDSGSGGGLALNSTGPTLHPGLLLSVDYGESHGDGWSESRPRIRVSVPEFHGDQVPQVVKQLAMAAVNGSELVPFPGLDGDKQVVHLAWPERAGLMNTHLQAVFGSSVDLTRSRFELPGDISLTISRSDGSDRLLVSSRHSVLSISYGVSVSAELTRLQSDALTAASLVAWQREATAAARGLATRHRWSSSQLVELRSRGSLPGFQLVAPALTGPKSPWQLSQLLALDPDSLEFVSS</sequence>
<feature type="domain" description="EGF-like" evidence="14">
    <location>
        <begin position="569"/>
        <end position="600"/>
    </location>
</feature>
<feature type="compositionally biased region" description="Low complexity" evidence="12">
    <location>
        <begin position="32"/>
        <end position="50"/>
    </location>
</feature>
<evidence type="ECO:0000259" key="14">
    <source>
        <dbReference type="PROSITE" id="PS50026"/>
    </source>
</evidence>
<reference evidence="15 16" key="1">
    <citation type="submission" date="2017-06" db="EMBL/GenBank/DDBJ databases">
        <title>A platform for efficient transgenesis in Macrostomum lignano, a flatworm model organism for stem cell research.</title>
        <authorList>
            <person name="Berezikov E."/>
        </authorList>
    </citation>
    <scope>NUCLEOTIDE SEQUENCE [LARGE SCALE GENOMIC DNA]</scope>
    <source>
        <strain evidence="15">DV1</strain>
        <tissue evidence="15">Whole organism</tissue>
    </source>
</reference>
<dbReference type="Pfam" id="PF25023">
    <property type="entry name" value="TEN_YD-shell"/>
    <property type="match status" value="1"/>
</dbReference>
<keyword evidence="8 13" id="KW-1133">Transmembrane helix</keyword>
<dbReference type="PROSITE" id="PS00022">
    <property type="entry name" value="EGF_1"/>
    <property type="match status" value="3"/>
</dbReference>
<feature type="compositionally biased region" description="Low complexity" evidence="12">
    <location>
        <begin position="173"/>
        <end position="199"/>
    </location>
</feature>
<feature type="compositionally biased region" description="Acidic residues" evidence="12">
    <location>
        <begin position="76"/>
        <end position="88"/>
    </location>
</feature>
<keyword evidence="9 13" id="KW-0472">Membrane</keyword>
<feature type="disulfide bond" evidence="11">
    <location>
        <begin position="688"/>
        <end position="697"/>
    </location>
</feature>
<protein>
    <recommendedName>
        <fullName evidence="14">EGF-like domain-containing protein</fullName>
    </recommendedName>
</protein>
<feature type="compositionally biased region" description="Pro residues" evidence="12">
    <location>
        <begin position="226"/>
        <end position="238"/>
    </location>
</feature>
<dbReference type="SUPFAM" id="SSF63825">
    <property type="entry name" value="YWTD domain"/>
    <property type="match status" value="1"/>
</dbReference>
<dbReference type="SUPFAM" id="SSF57196">
    <property type="entry name" value="EGF/Laminin"/>
    <property type="match status" value="1"/>
</dbReference>
<evidence type="ECO:0000256" key="7">
    <source>
        <dbReference type="ARBA" id="ARBA00022737"/>
    </source>
</evidence>
<dbReference type="InterPro" id="IPR028916">
    <property type="entry name" value="Tox-GHH_dom"/>
</dbReference>
<dbReference type="InterPro" id="IPR056823">
    <property type="entry name" value="TEN-like_YD-shell"/>
</dbReference>
<evidence type="ECO:0000256" key="10">
    <source>
        <dbReference type="ARBA" id="ARBA00023157"/>
    </source>
</evidence>
<evidence type="ECO:0000256" key="11">
    <source>
        <dbReference type="PROSITE-ProRule" id="PRU00076"/>
    </source>
</evidence>
<dbReference type="SUPFAM" id="SSF63829">
    <property type="entry name" value="Calcium-dependent phosphotriesterase"/>
    <property type="match status" value="1"/>
</dbReference>
<dbReference type="GO" id="GO:0008045">
    <property type="term" value="P:motor neuron axon guidance"/>
    <property type="evidence" value="ECO:0007669"/>
    <property type="project" value="TreeGrafter"/>
</dbReference>
<dbReference type="PROSITE" id="PS01186">
    <property type="entry name" value="EGF_2"/>
    <property type="match status" value="3"/>
</dbReference>
<dbReference type="Gene3D" id="2.180.10.10">
    <property type="entry name" value="RHS repeat-associated core"/>
    <property type="match status" value="1"/>
</dbReference>
<evidence type="ECO:0000313" key="16">
    <source>
        <dbReference type="Proteomes" id="UP000215902"/>
    </source>
</evidence>
<dbReference type="PROSITE" id="PS50026">
    <property type="entry name" value="EGF_3"/>
    <property type="match status" value="4"/>
</dbReference>
<gene>
    <name evidence="15" type="ORF">BOX15_Mlig018505g2</name>
</gene>
<comment type="similarity">
    <text evidence="3">Belongs to the tenascin family. Teneurin subfamily.</text>
</comment>
<dbReference type="PANTHER" id="PTHR11219:SF69">
    <property type="entry name" value="TENEURIN-A"/>
    <property type="match status" value="1"/>
</dbReference>
<evidence type="ECO:0000256" key="1">
    <source>
        <dbReference type="ARBA" id="ARBA00004167"/>
    </source>
</evidence>
<dbReference type="Pfam" id="PF25020">
    <property type="entry name" value="TTR_TEN1-4"/>
    <property type="match status" value="1"/>
</dbReference>
<keyword evidence="10 11" id="KW-1015">Disulfide bond</keyword>
<feature type="region of interest" description="Disordered" evidence="12">
    <location>
        <begin position="321"/>
        <end position="363"/>
    </location>
</feature>
<dbReference type="InterPro" id="IPR057629">
    <property type="entry name" value="Teneurin1-4_GBD"/>
</dbReference>
<evidence type="ECO:0000256" key="8">
    <source>
        <dbReference type="ARBA" id="ARBA00022989"/>
    </source>
</evidence>
<dbReference type="Gene3D" id="2.120.10.30">
    <property type="entry name" value="TolB, C-terminal domain"/>
    <property type="match status" value="1"/>
</dbReference>